<dbReference type="RefSeq" id="WP_173013369.1">
    <property type="nucleotide sequence ID" value="NZ_AP019860.1"/>
</dbReference>
<keyword evidence="4" id="KW-0813">Transport</keyword>
<dbReference type="GO" id="GO:0044781">
    <property type="term" value="P:bacterial-type flagellum organization"/>
    <property type="evidence" value="ECO:0007669"/>
    <property type="project" value="UniProtKB-KW"/>
</dbReference>
<keyword evidence="5" id="KW-1005">Bacterial flagellum biogenesis</keyword>
<evidence type="ECO:0000313" key="10">
    <source>
        <dbReference type="EMBL" id="BBM85019.1"/>
    </source>
</evidence>
<feature type="domain" description="Flagellar assembly protein FliH/Type III secretion system HrpE" evidence="9">
    <location>
        <begin position="64"/>
        <end position="189"/>
    </location>
</feature>
<dbReference type="InterPro" id="IPR018035">
    <property type="entry name" value="Flagellar_FliH/T3SS_HrpE"/>
</dbReference>
<dbReference type="KEGG" id="uam:UABAM_03382"/>
<comment type="similarity">
    <text evidence="2">Belongs to the FliH family.</text>
</comment>
<evidence type="ECO:0000256" key="4">
    <source>
        <dbReference type="ARBA" id="ARBA00022448"/>
    </source>
</evidence>
<evidence type="ECO:0000256" key="3">
    <source>
        <dbReference type="ARBA" id="ARBA00016507"/>
    </source>
</evidence>
<evidence type="ECO:0000256" key="1">
    <source>
        <dbReference type="ARBA" id="ARBA00003041"/>
    </source>
</evidence>
<reference evidence="10 11" key="1">
    <citation type="submission" date="2019-08" db="EMBL/GenBank/DDBJ databases">
        <title>Complete genome sequence of Candidatus Uab amorphum.</title>
        <authorList>
            <person name="Shiratori T."/>
            <person name="Suzuki S."/>
            <person name="Kakizawa Y."/>
            <person name="Ishida K."/>
        </authorList>
    </citation>
    <scope>NUCLEOTIDE SEQUENCE [LARGE SCALE GENOMIC DNA]</scope>
    <source>
        <strain evidence="10 11">SRT547</strain>
    </source>
</reference>
<evidence type="ECO:0000313" key="11">
    <source>
        <dbReference type="Proteomes" id="UP000326354"/>
    </source>
</evidence>
<evidence type="ECO:0000256" key="7">
    <source>
        <dbReference type="ARBA" id="ARBA00023225"/>
    </source>
</evidence>
<keyword evidence="6" id="KW-0653">Protein transport</keyword>
<name>A0A5S9INB4_UABAM</name>
<evidence type="ECO:0000256" key="6">
    <source>
        <dbReference type="ARBA" id="ARBA00022927"/>
    </source>
</evidence>
<dbReference type="EMBL" id="AP019860">
    <property type="protein sequence ID" value="BBM85019.1"/>
    <property type="molecule type" value="Genomic_DNA"/>
</dbReference>
<dbReference type="PANTHER" id="PTHR34982:SF1">
    <property type="entry name" value="FLAGELLAR ASSEMBLY PROTEIN FLIH"/>
    <property type="match status" value="1"/>
</dbReference>
<dbReference type="InterPro" id="IPR051472">
    <property type="entry name" value="T3SS_Stator/FliH"/>
</dbReference>
<accession>A0A5S9INB4</accession>
<evidence type="ECO:0000256" key="5">
    <source>
        <dbReference type="ARBA" id="ARBA00022795"/>
    </source>
</evidence>
<organism evidence="10 11">
    <name type="scientific">Uabimicrobium amorphum</name>
    <dbReference type="NCBI Taxonomy" id="2596890"/>
    <lineage>
        <taxon>Bacteria</taxon>
        <taxon>Pseudomonadati</taxon>
        <taxon>Planctomycetota</taxon>
        <taxon>Candidatus Uabimicrobiia</taxon>
        <taxon>Candidatus Uabimicrobiales</taxon>
        <taxon>Candidatus Uabimicrobiaceae</taxon>
        <taxon>Candidatus Uabimicrobium</taxon>
    </lineage>
</organism>
<dbReference type="GO" id="GO:0015031">
    <property type="term" value="P:protein transport"/>
    <property type="evidence" value="ECO:0007669"/>
    <property type="project" value="UniProtKB-KW"/>
</dbReference>
<feature type="coiled-coil region" evidence="8">
    <location>
        <begin position="54"/>
        <end position="92"/>
    </location>
</feature>
<dbReference type="AlphaFoldDB" id="A0A5S9INB4"/>
<dbReference type="Proteomes" id="UP000326354">
    <property type="component" value="Chromosome"/>
</dbReference>
<protein>
    <recommendedName>
        <fullName evidence="3">Flagellar assembly protein FliH</fullName>
    </recommendedName>
</protein>
<comment type="function">
    <text evidence="1">Needed for flagellar regrowth and assembly.</text>
</comment>
<keyword evidence="7" id="KW-1006">Bacterial flagellum protein export</keyword>
<proteinExistence type="inferred from homology"/>
<dbReference type="Pfam" id="PF02108">
    <property type="entry name" value="FliH"/>
    <property type="match status" value="1"/>
</dbReference>
<gene>
    <name evidence="10" type="ORF">UABAM_03382</name>
</gene>
<evidence type="ECO:0000256" key="8">
    <source>
        <dbReference type="SAM" id="Coils"/>
    </source>
</evidence>
<evidence type="ECO:0000256" key="2">
    <source>
        <dbReference type="ARBA" id="ARBA00006602"/>
    </source>
</evidence>
<sequence>MEKVCLHLGKSIKKIAVCSREAKPDYEGIIQQLQCEMEAKVAQAFEQGVAEGQKREQQHQNNEAQANIQVLLARIDANINELKQRLNFEEIKPQIIDFILEVVGHLMQQQVSRGAYAIDKIVDLGFQEVSPDIQVLELHCHPDDIKTLQELSLNNISLIADNSVERADCVMKTKWGKISISLKDRLQQLHSIFNAVHREGDGCVKPE</sequence>
<keyword evidence="11" id="KW-1185">Reference proteome</keyword>
<evidence type="ECO:0000259" key="9">
    <source>
        <dbReference type="Pfam" id="PF02108"/>
    </source>
</evidence>
<dbReference type="GO" id="GO:0005829">
    <property type="term" value="C:cytosol"/>
    <property type="evidence" value="ECO:0007669"/>
    <property type="project" value="TreeGrafter"/>
</dbReference>
<keyword evidence="8" id="KW-0175">Coiled coil</keyword>
<dbReference type="PANTHER" id="PTHR34982">
    <property type="entry name" value="YOP PROTEINS TRANSLOCATION PROTEIN L"/>
    <property type="match status" value="1"/>
</dbReference>